<comment type="caution">
    <text evidence="6">The sequence shown here is derived from an EMBL/GenBank/DDBJ whole genome shotgun (WGS) entry which is preliminary data.</text>
</comment>
<evidence type="ECO:0000259" key="5">
    <source>
        <dbReference type="Pfam" id="PF01775"/>
    </source>
</evidence>
<evidence type="ECO:0000256" key="2">
    <source>
        <dbReference type="ARBA" id="ARBA00022980"/>
    </source>
</evidence>
<feature type="domain" description="Large ribosomal subunit protein eL20" evidence="5">
    <location>
        <begin position="2"/>
        <end position="125"/>
    </location>
</feature>
<evidence type="ECO:0000256" key="3">
    <source>
        <dbReference type="ARBA" id="ARBA00023274"/>
    </source>
</evidence>
<dbReference type="AlphaFoldDB" id="A0A8K0F2W8"/>
<evidence type="ECO:0000256" key="1">
    <source>
        <dbReference type="ARBA" id="ARBA00009362"/>
    </source>
</evidence>
<accession>A0A8K0F2W8</accession>
<evidence type="ECO:0000256" key="4">
    <source>
        <dbReference type="PIRNR" id="PIRNR002190"/>
    </source>
</evidence>
<dbReference type="GO" id="GO:0005840">
    <property type="term" value="C:ribosome"/>
    <property type="evidence" value="ECO:0007669"/>
    <property type="project" value="UniProtKB-KW"/>
</dbReference>
<keyword evidence="2 4" id="KW-0689">Ribosomal protein</keyword>
<keyword evidence="7" id="KW-1185">Reference proteome</keyword>
<dbReference type="PANTHER" id="PTHR10052">
    <property type="entry name" value="60S RIBOSOMAL PROTEIN L18A"/>
    <property type="match status" value="1"/>
</dbReference>
<dbReference type="FunFam" id="3.10.20.10:FF:000001">
    <property type="entry name" value="60S ribosomal protein L18a"/>
    <property type="match status" value="1"/>
</dbReference>
<dbReference type="SUPFAM" id="SSF160374">
    <property type="entry name" value="RplX-like"/>
    <property type="match status" value="1"/>
</dbReference>
<organism evidence="6 7">
    <name type="scientific">Andalucia godoyi</name>
    <name type="common">Flagellate</name>
    <dbReference type="NCBI Taxonomy" id="505711"/>
    <lineage>
        <taxon>Eukaryota</taxon>
        <taxon>Discoba</taxon>
        <taxon>Jakobida</taxon>
        <taxon>Andalucina</taxon>
        <taxon>Andaluciidae</taxon>
        <taxon>Andalucia</taxon>
    </lineage>
</organism>
<dbReference type="HAMAP" id="MF_00273">
    <property type="entry name" value="Ribosomal_eL20"/>
    <property type="match status" value="1"/>
</dbReference>
<dbReference type="InterPro" id="IPR021138">
    <property type="entry name" value="Ribosomal_eL20_eukaryotes"/>
</dbReference>
<sequence>MVHQYQIVGRKIPTDAEKNPTLYRMAVFAPNKVVAKSRFWYFLSQLRKMKKATGEVIQCQEVFERKPIVARNYGIWLRYNSRTGTHNMYKEFRDVSVNGAVAQAYQDMAARHSARADVIQIVRVAEVAAKDTRRQYVQMFHDNSIKFPLPNRRVLKPKRFRSTFLAQRPSTLTA</sequence>
<reference evidence="6" key="1">
    <citation type="submission" date="2019-09" db="EMBL/GenBank/DDBJ databases">
        <title>The Mitochondrial Proteome of the Jakobid, Andalucia godoyi, a Protist With the Most Gene-Rich and Bacteria-Like Mitochondrial Genome.</title>
        <authorList>
            <person name="Gray M.W."/>
            <person name="Burger G."/>
            <person name="Derelle R."/>
            <person name="Klimes V."/>
            <person name="Leger M."/>
            <person name="Sarrasin M."/>
            <person name="Vlcek C."/>
            <person name="Roger A.J."/>
            <person name="Elias M."/>
            <person name="Lang B.F."/>
        </authorList>
    </citation>
    <scope>NUCLEOTIDE SEQUENCE</scope>
    <source>
        <strain evidence="6">And28</strain>
    </source>
</reference>
<evidence type="ECO:0000313" key="7">
    <source>
        <dbReference type="Proteomes" id="UP000799049"/>
    </source>
</evidence>
<dbReference type="OrthoDB" id="1294322at2759"/>
<gene>
    <name evidence="6" type="ORF">ANDGO_04468</name>
</gene>
<dbReference type="GO" id="GO:0006412">
    <property type="term" value="P:translation"/>
    <property type="evidence" value="ECO:0007669"/>
    <property type="project" value="InterPro"/>
</dbReference>
<evidence type="ECO:0000313" key="6">
    <source>
        <dbReference type="EMBL" id="KAF0852825.1"/>
    </source>
</evidence>
<keyword evidence="3 4" id="KW-0687">Ribonucleoprotein</keyword>
<dbReference type="Proteomes" id="UP000799049">
    <property type="component" value="Unassembled WGS sequence"/>
</dbReference>
<name>A0A8K0F2W8_ANDGO</name>
<dbReference type="Pfam" id="PF01775">
    <property type="entry name" value="Ribosomal_L18A"/>
    <property type="match status" value="1"/>
</dbReference>
<dbReference type="InterPro" id="IPR028877">
    <property type="entry name" value="Ribosomal_eL20"/>
</dbReference>
<protein>
    <recommendedName>
        <fullName evidence="4">60S ribosomal protein L18a</fullName>
    </recommendedName>
</protein>
<dbReference type="GO" id="GO:1990904">
    <property type="term" value="C:ribonucleoprotein complex"/>
    <property type="evidence" value="ECO:0007669"/>
    <property type="project" value="UniProtKB-KW"/>
</dbReference>
<dbReference type="GO" id="GO:0003735">
    <property type="term" value="F:structural constituent of ribosome"/>
    <property type="evidence" value="ECO:0007669"/>
    <property type="project" value="InterPro"/>
</dbReference>
<dbReference type="EMBL" id="VRVR01000014">
    <property type="protein sequence ID" value="KAF0852825.1"/>
    <property type="molecule type" value="Genomic_DNA"/>
</dbReference>
<dbReference type="Gene3D" id="3.10.20.10">
    <property type="match status" value="2"/>
</dbReference>
<comment type="similarity">
    <text evidence="1 4">Belongs to the eukaryotic ribosomal protein eL20 family.</text>
</comment>
<proteinExistence type="inferred from homology"/>
<dbReference type="InterPro" id="IPR023573">
    <property type="entry name" value="Ribosomal_eL20_dom"/>
</dbReference>
<dbReference type="PIRSF" id="PIRSF002190">
    <property type="entry name" value="Ribosomal_L18a"/>
    <property type="match status" value="1"/>
</dbReference>
<dbReference type="FunFam" id="3.10.20.10:FF:000002">
    <property type="entry name" value="60S ribosomal protein L18a"/>
    <property type="match status" value="1"/>
</dbReference>